<reference evidence="2 3" key="1">
    <citation type="journal article" date="2018" name="MBio">
        <title>Comparative Genomics Reveals the Core Gene Toolbox for the Fungus-Insect Symbiosis.</title>
        <authorList>
            <person name="Wang Y."/>
            <person name="Stata M."/>
            <person name="Wang W."/>
            <person name="Stajich J.E."/>
            <person name="White M.M."/>
            <person name="Moncalvo J.M."/>
        </authorList>
    </citation>
    <scope>NUCLEOTIDE SEQUENCE [LARGE SCALE GENOMIC DNA]</scope>
    <source>
        <strain evidence="2 3">SC-DP-2</strain>
    </source>
</reference>
<sequence>MFEEKITSAVNAAIKGGFNIHPMDGKLGENIDPHLLYQAGIDCEGTPILVFTETFLPDPEVISHDQLFLIFKKKLNFFVKNDYILVYFANNKVKEPSFPWLLNAYNELERKFKKNIKRMFIVHPSSWTRMVLNFFSTIISPKFYSKLYYAENLEALKAFIPVDSIDIPQTVIRHDSTLELNALASASVPSIDTVVSDKHSIFGAEISDIIFKVPSSDIYKLPLPVVDLMLYLHKVGAFTDDIFRHSCYKINLKQIKSQTTHSSNIFKIIPEDLREDPHISALLLKVFFLELSPPVFTPELIDAVLSLPVVTSKTDLEDITFSISHTQKKISHIKSKILTLIPKEYRILLLYLFSLLNKIAQSSTDTNMQAFDLAEVWAPILFRRLDGISNNSWLYLTCVSPGLPSVGTVVHIMIQYFYSIFSNEIRIVLNEEYVHGETLMDKLVESLKQQQNLYRG</sequence>
<evidence type="ECO:0000259" key="1">
    <source>
        <dbReference type="PROSITE" id="PS50238"/>
    </source>
</evidence>
<evidence type="ECO:0000313" key="2">
    <source>
        <dbReference type="EMBL" id="PVV04159.1"/>
    </source>
</evidence>
<dbReference type="OrthoDB" id="19923at2759"/>
<dbReference type="Proteomes" id="UP000245609">
    <property type="component" value="Unassembled WGS sequence"/>
</dbReference>
<dbReference type="CDD" id="cd00170">
    <property type="entry name" value="SEC14"/>
    <property type="match status" value="1"/>
</dbReference>
<comment type="caution">
    <text evidence="2">The sequence shown here is derived from an EMBL/GenBank/DDBJ whole genome shotgun (WGS) entry which is preliminary data.</text>
</comment>
<dbReference type="PROSITE" id="PS50238">
    <property type="entry name" value="RHOGAP"/>
    <property type="match status" value="1"/>
</dbReference>
<dbReference type="SUPFAM" id="SSF52087">
    <property type="entry name" value="CRAL/TRIO domain"/>
    <property type="match status" value="1"/>
</dbReference>
<organism evidence="2 3">
    <name type="scientific">Smittium megazygosporum</name>
    <dbReference type="NCBI Taxonomy" id="133381"/>
    <lineage>
        <taxon>Eukaryota</taxon>
        <taxon>Fungi</taxon>
        <taxon>Fungi incertae sedis</taxon>
        <taxon>Zoopagomycota</taxon>
        <taxon>Kickxellomycotina</taxon>
        <taxon>Harpellomycetes</taxon>
        <taxon>Harpellales</taxon>
        <taxon>Legeriomycetaceae</taxon>
        <taxon>Smittium</taxon>
    </lineage>
</organism>
<dbReference type="Gene3D" id="1.10.555.10">
    <property type="entry name" value="Rho GTPase activation protein"/>
    <property type="match status" value="1"/>
</dbReference>
<dbReference type="EMBL" id="MBFS01000154">
    <property type="protein sequence ID" value="PVV04159.1"/>
    <property type="molecule type" value="Genomic_DNA"/>
</dbReference>
<evidence type="ECO:0000313" key="3">
    <source>
        <dbReference type="Proteomes" id="UP000245609"/>
    </source>
</evidence>
<dbReference type="SUPFAM" id="SSF48350">
    <property type="entry name" value="GTPase activation domain, GAP"/>
    <property type="match status" value="1"/>
</dbReference>
<accession>A0A2T9ZHV3</accession>
<dbReference type="InterPro" id="IPR000198">
    <property type="entry name" value="RhoGAP_dom"/>
</dbReference>
<dbReference type="Gene3D" id="3.40.525.10">
    <property type="entry name" value="CRAL-TRIO lipid binding domain"/>
    <property type="match status" value="1"/>
</dbReference>
<gene>
    <name evidence="2" type="ORF">BB560_001347</name>
</gene>
<dbReference type="SMART" id="SM00324">
    <property type="entry name" value="RhoGAP"/>
    <property type="match status" value="1"/>
</dbReference>
<dbReference type="InterPro" id="IPR001251">
    <property type="entry name" value="CRAL-TRIO_dom"/>
</dbReference>
<dbReference type="GO" id="GO:0007264">
    <property type="term" value="P:small GTPase-mediated signal transduction"/>
    <property type="evidence" value="ECO:0007669"/>
    <property type="project" value="TreeGrafter"/>
</dbReference>
<name>A0A2T9ZHV3_9FUNG</name>
<dbReference type="InterPro" id="IPR008936">
    <property type="entry name" value="Rho_GTPase_activation_prot"/>
</dbReference>
<dbReference type="GO" id="GO:0005737">
    <property type="term" value="C:cytoplasm"/>
    <property type="evidence" value="ECO:0007669"/>
    <property type="project" value="TreeGrafter"/>
</dbReference>
<dbReference type="AlphaFoldDB" id="A0A2T9ZHV3"/>
<dbReference type="PANTHER" id="PTHR45808:SF2">
    <property type="entry name" value="RHO GTPASE-ACTIVATING PROTEIN 68F"/>
    <property type="match status" value="1"/>
</dbReference>
<keyword evidence="3" id="KW-1185">Reference proteome</keyword>
<dbReference type="STRING" id="133381.A0A2T9ZHV3"/>
<dbReference type="Pfam" id="PF00620">
    <property type="entry name" value="RhoGAP"/>
    <property type="match status" value="1"/>
</dbReference>
<dbReference type="InterPro" id="IPR036865">
    <property type="entry name" value="CRAL-TRIO_dom_sf"/>
</dbReference>
<proteinExistence type="predicted"/>
<dbReference type="GO" id="GO:0005096">
    <property type="term" value="F:GTPase activator activity"/>
    <property type="evidence" value="ECO:0007669"/>
    <property type="project" value="TreeGrafter"/>
</dbReference>
<dbReference type="Pfam" id="PF13716">
    <property type="entry name" value="CRAL_TRIO_2"/>
    <property type="match status" value="1"/>
</dbReference>
<protein>
    <recommendedName>
        <fullName evidence="1">Rho-GAP domain-containing protein</fullName>
    </recommendedName>
</protein>
<dbReference type="PANTHER" id="PTHR45808">
    <property type="entry name" value="RHO GTPASE-ACTIVATING PROTEIN 68F"/>
    <property type="match status" value="1"/>
</dbReference>
<feature type="domain" description="Rho-GAP" evidence="1">
    <location>
        <begin position="204"/>
        <end position="421"/>
    </location>
</feature>